<sequence>MKTWKLSLVLIFLIFCNHIKLEAKPRIAIRVYLHAYGIIENGKINGIKISEKDIEEVDERIYKDYGIRFRENYRIIAPNKKKIFGKNYIQFYNDIKLIVNGKEYIISKEQIKIDPLNSKDGPVYPFEPPIDIRHTKDKELIIDIGEIEILDENGEIIRKKN</sequence>
<reference evidence="1 2" key="1">
    <citation type="submission" date="2012-07" db="EMBL/GenBank/DDBJ databases">
        <title>The Genome Sequence of Fusobacterium ulcerans 12_1B.</title>
        <authorList>
            <consortium name="The Broad Institute Genome Sequencing Platform"/>
            <person name="Earl A."/>
            <person name="Ward D."/>
            <person name="Feldgarden M."/>
            <person name="Gevers D."/>
            <person name="Strauss J."/>
            <person name="Ambrose C.E."/>
            <person name="Allen-Vercoe E."/>
            <person name="Walker B."/>
            <person name="Young S.K."/>
            <person name="Zeng Q."/>
            <person name="Gargeya S."/>
            <person name="Fitzgerald M."/>
            <person name="Haas B."/>
            <person name="Abouelleil A."/>
            <person name="Alvarado L."/>
            <person name="Arachchi H.M."/>
            <person name="Berlin A.M."/>
            <person name="Chapman S.B."/>
            <person name="Goldberg J."/>
            <person name="Griggs A."/>
            <person name="Gujja S."/>
            <person name="Hansen M."/>
            <person name="Howarth C."/>
            <person name="Imamovic A."/>
            <person name="Larimer J."/>
            <person name="McCowen C."/>
            <person name="Montmayeur A."/>
            <person name="Murphy C."/>
            <person name="Neiman D."/>
            <person name="Pearson M."/>
            <person name="Priest M."/>
            <person name="Roberts A."/>
            <person name="Saif S."/>
            <person name="Shea T."/>
            <person name="Sisk P."/>
            <person name="Sykes S."/>
            <person name="Wortman J."/>
            <person name="Nusbaum C."/>
            <person name="Birren B."/>
        </authorList>
    </citation>
    <scope>NUCLEOTIDE SEQUENCE [LARGE SCALE GENOMIC DNA]</scope>
    <source>
        <strain evidence="1 2">12_1B</strain>
    </source>
</reference>
<dbReference type="Proteomes" id="UP000003233">
    <property type="component" value="Unassembled WGS sequence"/>
</dbReference>
<evidence type="ECO:0000313" key="2">
    <source>
        <dbReference type="Proteomes" id="UP000003233"/>
    </source>
</evidence>
<protein>
    <submittedName>
        <fullName evidence="1">Uncharacterized protein</fullName>
    </submittedName>
</protein>
<name>H1PWQ3_9FUSO</name>
<dbReference type="EMBL" id="AGWJ02000030">
    <property type="protein sequence ID" value="EHO79105.2"/>
    <property type="molecule type" value="Genomic_DNA"/>
</dbReference>
<keyword evidence="2" id="KW-1185">Reference proteome</keyword>
<dbReference type="PATRIC" id="fig|457404.5.peg.3211"/>
<comment type="caution">
    <text evidence="1">The sequence shown here is derived from an EMBL/GenBank/DDBJ whole genome shotgun (WGS) entry which is preliminary data.</text>
</comment>
<evidence type="ECO:0000313" key="1">
    <source>
        <dbReference type="EMBL" id="EHO79105.2"/>
    </source>
</evidence>
<dbReference type="HOGENOM" id="CLU_107097_0_0_0"/>
<proteinExistence type="predicted"/>
<gene>
    <name evidence="1" type="ORF">HMPREF0402_02846</name>
</gene>
<dbReference type="RefSeq" id="WP_016361925.1">
    <property type="nucleotide sequence ID" value="NZ_KE161011.1"/>
</dbReference>
<dbReference type="AlphaFoldDB" id="H1PWQ3"/>
<accession>H1PWQ3</accession>
<organism evidence="1 2">
    <name type="scientific">Fusobacterium ulcerans 12-1B</name>
    <dbReference type="NCBI Taxonomy" id="457404"/>
    <lineage>
        <taxon>Bacteria</taxon>
        <taxon>Fusobacteriati</taxon>
        <taxon>Fusobacteriota</taxon>
        <taxon>Fusobacteriia</taxon>
        <taxon>Fusobacteriales</taxon>
        <taxon>Fusobacteriaceae</taxon>
        <taxon>Fusobacterium</taxon>
    </lineage>
</organism>